<dbReference type="GO" id="GO:0046983">
    <property type="term" value="F:protein dimerization activity"/>
    <property type="evidence" value="ECO:0007669"/>
    <property type="project" value="InterPro"/>
</dbReference>
<feature type="compositionally biased region" description="Polar residues" evidence="5">
    <location>
        <begin position="259"/>
        <end position="268"/>
    </location>
</feature>
<dbReference type="InterPro" id="IPR050283">
    <property type="entry name" value="E-box_TF_Regulators"/>
</dbReference>
<evidence type="ECO:0000313" key="6">
    <source>
        <dbReference type="EMBL" id="CAD7222811.1"/>
    </source>
</evidence>
<dbReference type="PROSITE" id="PS50888">
    <property type="entry name" value="BHLH"/>
    <property type="match status" value="1"/>
</dbReference>
<dbReference type="AlphaFoldDB" id="A0A7R8ZJU6"/>
<feature type="compositionally biased region" description="Polar residues" evidence="5">
    <location>
        <begin position="226"/>
        <end position="235"/>
    </location>
</feature>
<dbReference type="SUPFAM" id="SSF47459">
    <property type="entry name" value="HLH, helix-loop-helix DNA-binding domain"/>
    <property type="match status" value="1"/>
</dbReference>
<dbReference type="PANTHER" id="PTHR23349">
    <property type="entry name" value="BASIC HELIX-LOOP-HELIX TRANSCRIPTION FACTOR, TWIST"/>
    <property type="match status" value="1"/>
</dbReference>
<dbReference type="Gene3D" id="4.10.280.10">
    <property type="entry name" value="Helix-loop-helix DNA-binding domain"/>
    <property type="match status" value="1"/>
</dbReference>
<keyword evidence="4" id="KW-0539">Nucleus</keyword>
<evidence type="ECO:0000256" key="1">
    <source>
        <dbReference type="ARBA" id="ARBA00004123"/>
    </source>
</evidence>
<accession>A0A7R8ZJU6</accession>
<feature type="compositionally biased region" description="Low complexity" evidence="5">
    <location>
        <begin position="80"/>
        <end position="93"/>
    </location>
</feature>
<protein>
    <submittedName>
        <fullName evidence="6">Uncharacterized protein</fullName>
    </submittedName>
</protein>
<dbReference type="PANTHER" id="PTHR23349:SF108">
    <property type="entry name" value="BHLH DOMAIN-CONTAINING PROTEIN"/>
    <property type="match status" value="1"/>
</dbReference>
<feature type="compositionally biased region" description="Polar residues" evidence="5">
    <location>
        <begin position="61"/>
        <end position="77"/>
    </location>
</feature>
<keyword evidence="3" id="KW-0238">DNA-binding</keyword>
<feature type="region of interest" description="Disordered" evidence="5">
    <location>
        <begin position="226"/>
        <end position="268"/>
    </location>
</feature>
<dbReference type="CDD" id="cd19723">
    <property type="entry name" value="bHLH_TS_ASCL1_like"/>
    <property type="match status" value="1"/>
</dbReference>
<dbReference type="Pfam" id="PF00010">
    <property type="entry name" value="HLH"/>
    <property type="match status" value="1"/>
</dbReference>
<name>A0A7R8ZJU6_9CRUS</name>
<evidence type="ECO:0000256" key="5">
    <source>
        <dbReference type="SAM" id="MobiDB-lite"/>
    </source>
</evidence>
<gene>
    <name evidence="6" type="ORF">CTOB1V02_LOCUS808</name>
</gene>
<dbReference type="GO" id="GO:0005634">
    <property type="term" value="C:nucleus"/>
    <property type="evidence" value="ECO:0007669"/>
    <property type="project" value="UniProtKB-SubCell"/>
</dbReference>
<dbReference type="GO" id="GO:0000977">
    <property type="term" value="F:RNA polymerase II transcription regulatory region sequence-specific DNA binding"/>
    <property type="evidence" value="ECO:0007669"/>
    <property type="project" value="TreeGrafter"/>
</dbReference>
<dbReference type="InterPro" id="IPR036638">
    <property type="entry name" value="HLH_DNA-bd_sf"/>
</dbReference>
<evidence type="ECO:0000256" key="2">
    <source>
        <dbReference type="ARBA" id="ARBA00022902"/>
    </source>
</evidence>
<reference evidence="6" key="1">
    <citation type="submission" date="2020-11" db="EMBL/GenBank/DDBJ databases">
        <authorList>
            <person name="Tran Van P."/>
        </authorList>
    </citation>
    <scope>NUCLEOTIDE SEQUENCE</scope>
</reference>
<organism evidence="6">
    <name type="scientific">Cyprideis torosa</name>
    <dbReference type="NCBI Taxonomy" id="163714"/>
    <lineage>
        <taxon>Eukaryota</taxon>
        <taxon>Metazoa</taxon>
        <taxon>Ecdysozoa</taxon>
        <taxon>Arthropoda</taxon>
        <taxon>Crustacea</taxon>
        <taxon>Oligostraca</taxon>
        <taxon>Ostracoda</taxon>
        <taxon>Podocopa</taxon>
        <taxon>Podocopida</taxon>
        <taxon>Cytherocopina</taxon>
        <taxon>Cytheroidea</taxon>
        <taxon>Cytherideidae</taxon>
        <taxon>Cyprideis</taxon>
    </lineage>
</organism>
<dbReference type="OrthoDB" id="5976910at2759"/>
<dbReference type="SMART" id="SM00353">
    <property type="entry name" value="HLH"/>
    <property type="match status" value="1"/>
</dbReference>
<proteinExistence type="predicted"/>
<feature type="region of interest" description="Disordered" evidence="5">
    <location>
        <begin position="61"/>
        <end position="119"/>
    </location>
</feature>
<evidence type="ECO:0000256" key="4">
    <source>
        <dbReference type="ARBA" id="ARBA00023242"/>
    </source>
</evidence>
<dbReference type="FunFam" id="4.10.280.10:FF:000029">
    <property type="entry name" value="Achaete-scute family bHLH transcription factor 1"/>
    <property type="match status" value="1"/>
</dbReference>
<dbReference type="EMBL" id="OB660107">
    <property type="protein sequence ID" value="CAD7222811.1"/>
    <property type="molecule type" value="Genomic_DNA"/>
</dbReference>
<dbReference type="GO" id="GO:0007399">
    <property type="term" value="P:nervous system development"/>
    <property type="evidence" value="ECO:0007669"/>
    <property type="project" value="UniProtKB-KW"/>
</dbReference>
<sequence>MMATHPPPVSASVNYITLTPSHSPSTSGVYVPHQTHVTPAPILLAPGSALAPAPSTLSYGHSTGMTSLRPQTSSTSKILPKSMVSSAPKSAPVVKKKKSPQAGSNPRPATVSRRNARERNRVKQVNMGFASLRQHLPPLGTKGNKKISKVETLRAAVEYIRDLQDILSEHEEGDIKPSPLMDTAPYTTVTSNVATSTPSYMSLKSEPMAGQGSPFDSCYTPASSTFTPLTPMSETTDIHSPTPSPPSEHPSPYGYSPGQTPLEQPSPYHNSIYIKNSVDCKVEYSESDLSVADEELLDAISWWQQSHLSSADDNSPHPVTSLESRRRPFDVHRVDIGSRANRSALHSLISRVRHGTDAKKHLLISLEETALVLLEQCRTYQ</sequence>
<keyword evidence="2" id="KW-0524">Neurogenesis</keyword>
<evidence type="ECO:0000256" key="3">
    <source>
        <dbReference type="ARBA" id="ARBA00023125"/>
    </source>
</evidence>
<dbReference type="InterPro" id="IPR011598">
    <property type="entry name" value="bHLH_dom"/>
</dbReference>
<comment type="subcellular location">
    <subcellularLocation>
        <location evidence="1">Nucleus</location>
    </subcellularLocation>
</comment>
<dbReference type="GO" id="GO:0000981">
    <property type="term" value="F:DNA-binding transcription factor activity, RNA polymerase II-specific"/>
    <property type="evidence" value="ECO:0007669"/>
    <property type="project" value="TreeGrafter"/>
</dbReference>